<reference evidence="1 2" key="1">
    <citation type="submission" date="2019-03" db="EMBL/GenBank/DDBJ databases">
        <title>Single cell metagenomics reveals metabolic interactions within the superorganism composed of flagellate Streblomastix strix and complex community of Bacteroidetes bacteria on its surface.</title>
        <authorList>
            <person name="Treitli S.C."/>
            <person name="Kolisko M."/>
            <person name="Husnik F."/>
            <person name="Keeling P."/>
            <person name="Hampl V."/>
        </authorList>
    </citation>
    <scope>NUCLEOTIDE SEQUENCE [LARGE SCALE GENOMIC DNA]</scope>
    <source>
        <strain evidence="1">ST1C</strain>
    </source>
</reference>
<protein>
    <submittedName>
        <fullName evidence="1">Uncharacterized protein</fullName>
    </submittedName>
</protein>
<organism evidence="1 2">
    <name type="scientific">Streblomastix strix</name>
    <dbReference type="NCBI Taxonomy" id="222440"/>
    <lineage>
        <taxon>Eukaryota</taxon>
        <taxon>Metamonada</taxon>
        <taxon>Preaxostyla</taxon>
        <taxon>Oxymonadida</taxon>
        <taxon>Streblomastigidae</taxon>
        <taxon>Streblomastix</taxon>
    </lineage>
</organism>
<evidence type="ECO:0000313" key="2">
    <source>
        <dbReference type="Proteomes" id="UP000324800"/>
    </source>
</evidence>
<sequence>MSNSKLNQSLFVTNPSHQFIRGKYHSGYIPFNEAVNQLSLISANTQMKAKIKVDAANQVDKILQLEQNNLFQNMMENMMNKLQRRSDEGHAMKMRMDILRKLPVDEQS</sequence>
<dbReference type="Proteomes" id="UP000324800">
    <property type="component" value="Unassembled WGS sequence"/>
</dbReference>
<gene>
    <name evidence="1" type="ORF">EZS28_038721</name>
</gene>
<accession>A0A5J4U719</accession>
<comment type="caution">
    <text evidence="1">The sequence shown here is derived from an EMBL/GenBank/DDBJ whole genome shotgun (WGS) entry which is preliminary data.</text>
</comment>
<dbReference type="AlphaFoldDB" id="A0A5J4U719"/>
<dbReference type="EMBL" id="SNRW01020127">
    <property type="protein sequence ID" value="KAA6365752.1"/>
    <property type="molecule type" value="Genomic_DNA"/>
</dbReference>
<proteinExistence type="predicted"/>
<name>A0A5J4U719_9EUKA</name>
<evidence type="ECO:0000313" key="1">
    <source>
        <dbReference type="EMBL" id="KAA6365752.1"/>
    </source>
</evidence>